<evidence type="ECO:0000256" key="4">
    <source>
        <dbReference type="PROSITE-ProRule" id="PRU00335"/>
    </source>
</evidence>
<evidence type="ECO:0000313" key="7">
    <source>
        <dbReference type="Proteomes" id="UP001271723"/>
    </source>
</evidence>
<proteinExistence type="predicted"/>
<dbReference type="PANTHER" id="PTHR30055:SF234">
    <property type="entry name" value="HTH-TYPE TRANSCRIPTIONAL REGULATOR BETI"/>
    <property type="match status" value="1"/>
</dbReference>
<dbReference type="SUPFAM" id="SSF46689">
    <property type="entry name" value="Homeodomain-like"/>
    <property type="match status" value="1"/>
</dbReference>
<evidence type="ECO:0000256" key="2">
    <source>
        <dbReference type="ARBA" id="ARBA00023125"/>
    </source>
</evidence>
<feature type="domain" description="HTH tetR-type" evidence="5">
    <location>
        <begin position="6"/>
        <end position="66"/>
    </location>
</feature>
<gene>
    <name evidence="6" type="ORF">PV517_42265</name>
</gene>
<dbReference type="RefSeq" id="WP_086760293.1">
    <property type="nucleotide sequence ID" value="NZ_JAGJBZ010000004.1"/>
</dbReference>
<evidence type="ECO:0000313" key="6">
    <source>
        <dbReference type="EMBL" id="MDX2915281.1"/>
    </source>
</evidence>
<name>A0ABU4LHL3_9ACTN</name>
<keyword evidence="3" id="KW-0804">Transcription</keyword>
<dbReference type="Gene3D" id="1.10.357.10">
    <property type="entry name" value="Tetracycline Repressor, domain 2"/>
    <property type="match status" value="1"/>
</dbReference>
<dbReference type="Pfam" id="PF00440">
    <property type="entry name" value="TetR_N"/>
    <property type="match status" value="1"/>
</dbReference>
<evidence type="ECO:0000256" key="3">
    <source>
        <dbReference type="ARBA" id="ARBA00023163"/>
    </source>
</evidence>
<dbReference type="InterPro" id="IPR009057">
    <property type="entry name" value="Homeodomain-like_sf"/>
</dbReference>
<protein>
    <submittedName>
        <fullName evidence="6">TetR/AcrR family transcriptional regulator</fullName>
    </submittedName>
</protein>
<comment type="caution">
    <text evidence="6">The sequence shown here is derived from an EMBL/GenBank/DDBJ whole genome shotgun (WGS) entry which is preliminary data.</text>
</comment>
<dbReference type="PANTHER" id="PTHR30055">
    <property type="entry name" value="HTH-TYPE TRANSCRIPTIONAL REGULATOR RUTR"/>
    <property type="match status" value="1"/>
</dbReference>
<dbReference type="EMBL" id="JARAVY010000027">
    <property type="protein sequence ID" value="MDX2915281.1"/>
    <property type="molecule type" value="Genomic_DNA"/>
</dbReference>
<organism evidence="6 7">
    <name type="scientific">Streptomyces griseiscabiei</name>
    <dbReference type="NCBI Taxonomy" id="2993540"/>
    <lineage>
        <taxon>Bacteria</taxon>
        <taxon>Bacillati</taxon>
        <taxon>Actinomycetota</taxon>
        <taxon>Actinomycetes</taxon>
        <taxon>Kitasatosporales</taxon>
        <taxon>Streptomycetaceae</taxon>
        <taxon>Streptomyces</taxon>
    </lineage>
</organism>
<dbReference type="PRINTS" id="PR00455">
    <property type="entry name" value="HTHTETR"/>
</dbReference>
<evidence type="ECO:0000259" key="5">
    <source>
        <dbReference type="PROSITE" id="PS50977"/>
    </source>
</evidence>
<dbReference type="InterPro" id="IPR050109">
    <property type="entry name" value="HTH-type_TetR-like_transc_reg"/>
</dbReference>
<sequence length="179" mass="19428">MDKRSEHTRQLLVDATAGLIAEGRFTDAGLVNICRAAGVSRGALYHHFDSIADLVAEVYAQARVRVDGLVEEAFSHPPAKAPAGFSIALCRALLDEHMVRAGVRVGPDGTSDPPRLREEALTRMREQMVTNRPGSDAAADLAVVVTAGLESLGHTDVYWWQPKTVQRIWGLVHHLDGVS</sequence>
<reference evidence="6 7" key="1">
    <citation type="journal article" date="2023" name="Microb. Genom.">
        <title>Mesoterricola silvestris gen. nov., sp. nov., Mesoterricola sediminis sp. nov., Geothrix oryzae sp. nov., Geothrix edaphica sp. nov., Geothrix rubra sp. nov., and Geothrix limicola sp. nov., six novel members of Acidobacteriota isolated from soils.</title>
        <authorList>
            <person name="Weisberg A.J."/>
            <person name="Pearce E."/>
            <person name="Kramer C.G."/>
            <person name="Chang J.H."/>
            <person name="Clarke C.R."/>
        </authorList>
    </citation>
    <scope>NUCLEOTIDE SEQUENCE [LARGE SCALE GENOMIC DNA]</scope>
    <source>
        <strain evidence="6 7">NRRL_B-2795</strain>
    </source>
</reference>
<feature type="DNA-binding region" description="H-T-H motif" evidence="4">
    <location>
        <begin position="29"/>
        <end position="48"/>
    </location>
</feature>
<dbReference type="Proteomes" id="UP001271723">
    <property type="component" value="Unassembled WGS sequence"/>
</dbReference>
<evidence type="ECO:0000256" key="1">
    <source>
        <dbReference type="ARBA" id="ARBA00023015"/>
    </source>
</evidence>
<keyword evidence="1" id="KW-0805">Transcription regulation</keyword>
<dbReference type="InterPro" id="IPR001647">
    <property type="entry name" value="HTH_TetR"/>
</dbReference>
<keyword evidence="7" id="KW-1185">Reference proteome</keyword>
<dbReference type="PROSITE" id="PS50977">
    <property type="entry name" value="HTH_TETR_2"/>
    <property type="match status" value="1"/>
</dbReference>
<accession>A0ABU4LHL3</accession>
<keyword evidence="2 4" id="KW-0238">DNA-binding</keyword>